<accession>A0A397VQB9</accession>
<evidence type="ECO:0000313" key="2">
    <source>
        <dbReference type="Proteomes" id="UP000266673"/>
    </source>
</evidence>
<evidence type="ECO:0000313" key="1">
    <source>
        <dbReference type="EMBL" id="RIB24132.1"/>
    </source>
</evidence>
<comment type="caution">
    <text evidence="1">The sequence shown here is derived from an EMBL/GenBank/DDBJ whole genome shotgun (WGS) entry which is preliminary data.</text>
</comment>
<dbReference type="Proteomes" id="UP000266673">
    <property type="component" value="Unassembled WGS sequence"/>
</dbReference>
<dbReference type="OrthoDB" id="2435381at2759"/>
<protein>
    <submittedName>
        <fullName evidence="1">Uncharacterized protein</fullName>
    </submittedName>
</protein>
<name>A0A397VQB9_9GLOM</name>
<gene>
    <name evidence="1" type="ORF">C2G38_2169394</name>
</gene>
<keyword evidence="2" id="KW-1185">Reference proteome</keyword>
<reference evidence="1 2" key="1">
    <citation type="submission" date="2018-06" db="EMBL/GenBank/DDBJ databases">
        <title>Comparative genomics reveals the genomic features of Rhizophagus irregularis, R. cerebriforme, R. diaphanum and Gigaspora rosea, and their symbiotic lifestyle signature.</title>
        <authorList>
            <person name="Morin E."/>
            <person name="San Clemente H."/>
            <person name="Chen E.C.H."/>
            <person name="De La Providencia I."/>
            <person name="Hainaut M."/>
            <person name="Kuo A."/>
            <person name="Kohler A."/>
            <person name="Murat C."/>
            <person name="Tang N."/>
            <person name="Roy S."/>
            <person name="Loubradou J."/>
            <person name="Henrissat B."/>
            <person name="Grigoriev I.V."/>
            <person name="Corradi N."/>
            <person name="Roux C."/>
            <person name="Martin F.M."/>
        </authorList>
    </citation>
    <scope>NUCLEOTIDE SEQUENCE [LARGE SCALE GENOMIC DNA]</scope>
    <source>
        <strain evidence="1 2">DAOM 194757</strain>
    </source>
</reference>
<proteinExistence type="predicted"/>
<dbReference type="AlphaFoldDB" id="A0A397VQB9"/>
<organism evidence="1 2">
    <name type="scientific">Gigaspora rosea</name>
    <dbReference type="NCBI Taxonomy" id="44941"/>
    <lineage>
        <taxon>Eukaryota</taxon>
        <taxon>Fungi</taxon>
        <taxon>Fungi incertae sedis</taxon>
        <taxon>Mucoromycota</taxon>
        <taxon>Glomeromycotina</taxon>
        <taxon>Glomeromycetes</taxon>
        <taxon>Diversisporales</taxon>
        <taxon>Gigasporaceae</taxon>
        <taxon>Gigaspora</taxon>
    </lineage>
</organism>
<sequence>MSDYREKYDILSKKKEKLVGTMDITAAICHPNPELPKDFLSHEQSWIRTGFEDPYTTLEQEDFAKCDYECPDEITKNQ</sequence>
<dbReference type="STRING" id="44941.A0A397VQB9"/>
<dbReference type="EMBL" id="QKWP01000229">
    <property type="protein sequence ID" value="RIB24132.1"/>
    <property type="molecule type" value="Genomic_DNA"/>
</dbReference>